<evidence type="ECO:0000256" key="1">
    <source>
        <dbReference type="ARBA" id="ARBA00023015"/>
    </source>
</evidence>
<evidence type="ECO:0000313" key="9">
    <source>
        <dbReference type="Proteomes" id="UP000247523"/>
    </source>
</evidence>
<dbReference type="EMBL" id="NOKA02000058">
    <property type="protein sequence ID" value="RDY29895.1"/>
    <property type="molecule type" value="Genomic_DNA"/>
</dbReference>
<feature type="transmembrane region" description="Helical" evidence="4">
    <location>
        <begin position="20"/>
        <end position="41"/>
    </location>
</feature>
<dbReference type="InterPro" id="IPR009057">
    <property type="entry name" value="Homeodomain-like_sf"/>
</dbReference>
<keyword evidence="4" id="KW-0472">Membrane</keyword>
<dbReference type="InterPro" id="IPR018060">
    <property type="entry name" value="HTH_AraC"/>
</dbReference>
<keyword evidence="4" id="KW-1133">Transmembrane helix</keyword>
<sequence length="745" mass="86483">MGIKNLKKIYKHDIIMQFKISYLIVLILPLLICFTGFKLYFQAAEEEVIHGRMNALSYSTNVIDCNMKQIHTAALQIAKSETVQDLAEEEISTDINASNTEDAISKINNILEYLAVDLLENVVIYFDEENYYLVNGTLFCDKASAQDTYKDMKGLLEGEDDSKAHYQLNDNTLQWIQPIMGSDGHSLMGAVICNFNMDYINHLFLEDDNETMSLLMQQQDGSISYQTNQNETETDFSSILIEGLQGYIKLGNDIIIYSVSGENTWRYLLIFNRTELMKSFNFIKISQYFILLLALAIGIILAHYMSIRYGKPVNKIFDNYIPNAERNTSKLEEMFNSIVSDNQHYLNESKNEKPLLQYAFLYKLLRGEFANEKELFVLASKVGYHVSSKLYRVLAFRFENKDINEAENETLKKNQMAFCYLQAKLREFIKEEVWFYEVDHLIHLVILPCMGRESKPDEIISYIQEGILREYKINPLWGVSNHCVQVMELWRACEEAIAALEFACENKQLVFYKDIAREQSSFYYPEQFEERLIYCTQSGDLHQIKELLDLSLKENFETRNLTRSQFLKLNNQFISTLIKIDKSDLVSQHTEQLNAFAIHYYELEIQDYYALLLQAFGVIGDSSQTNKGDRGSKLNERLKDYVDTHYMDSNLGLAMLSIEFHISEGYVSTLFKEQTGTNFADYVEKLRIERSCNLLKESRLTIVKIAEEVGYNSIQSFRRAFKKVKGVSPSKLREANDRERKKGKD</sequence>
<evidence type="ECO:0000313" key="6">
    <source>
        <dbReference type="EMBL" id="PXV86807.1"/>
    </source>
</evidence>
<keyword evidence="4" id="KW-0812">Transmembrane</keyword>
<keyword evidence="3" id="KW-0804">Transcription</keyword>
<dbReference type="PANTHER" id="PTHR43280:SF28">
    <property type="entry name" value="HTH-TYPE TRANSCRIPTIONAL ACTIVATOR RHAS"/>
    <property type="match status" value="1"/>
</dbReference>
<dbReference type="GO" id="GO:0003700">
    <property type="term" value="F:DNA-binding transcription factor activity"/>
    <property type="evidence" value="ECO:0007669"/>
    <property type="project" value="InterPro"/>
</dbReference>
<evidence type="ECO:0000256" key="2">
    <source>
        <dbReference type="ARBA" id="ARBA00023125"/>
    </source>
</evidence>
<feature type="domain" description="HTH araC/xylS-type" evidence="5">
    <location>
        <begin position="636"/>
        <end position="735"/>
    </location>
</feature>
<keyword evidence="1" id="KW-0805">Transcription regulation</keyword>
<accession>A0A318EP04</accession>
<comment type="caution">
    <text evidence="6">The sequence shown here is derived from an EMBL/GenBank/DDBJ whole genome shotgun (WGS) entry which is preliminary data.</text>
</comment>
<name>A0A318EP04_9FIRM</name>
<protein>
    <submittedName>
        <fullName evidence="7">AraC family transcriptional regulator</fullName>
    </submittedName>
    <submittedName>
        <fullName evidence="6">AraC-like DNA-binding protein</fullName>
    </submittedName>
</protein>
<keyword evidence="8" id="KW-1185">Reference proteome</keyword>
<reference evidence="7" key="3">
    <citation type="submission" date="2018-07" db="EMBL/GenBank/DDBJ databases">
        <authorList>
            <person name="Quirk P.G."/>
            <person name="Krulwich T.A."/>
        </authorList>
    </citation>
    <scope>NUCLEOTIDE SEQUENCE</scope>
    <source>
        <strain evidence="7">CCRI-19302</strain>
    </source>
</reference>
<reference evidence="6 9" key="2">
    <citation type="submission" date="2018-05" db="EMBL/GenBank/DDBJ databases">
        <title>Genomic Encyclopedia of Type Strains, Phase IV (KMG-IV): sequencing the most valuable type-strain genomes for metagenomic binning, comparative biology and taxonomic classification.</title>
        <authorList>
            <person name="Goeker M."/>
        </authorList>
    </citation>
    <scope>NUCLEOTIDE SEQUENCE [LARGE SCALE GENOMIC DNA]</scope>
    <source>
        <strain evidence="6 9">DSM 28816</strain>
    </source>
</reference>
<dbReference type="InterPro" id="IPR018062">
    <property type="entry name" value="HTH_AraC-typ_CS"/>
</dbReference>
<evidence type="ECO:0000256" key="4">
    <source>
        <dbReference type="SAM" id="Phobius"/>
    </source>
</evidence>
<keyword evidence="2 6" id="KW-0238">DNA-binding</keyword>
<dbReference type="GO" id="GO:0043565">
    <property type="term" value="F:sequence-specific DNA binding"/>
    <property type="evidence" value="ECO:0007669"/>
    <property type="project" value="InterPro"/>
</dbReference>
<gene>
    <name evidence="6" type="ORF">C8E03_1116</name>
    <name evidence="7" type="ORF">CG710_017500</name>
</gene>
<dbReference type="PRINTS" id="PR00032">
    <property type="entry name" value="HTHARAC"/>
</dbReference>
<dbReference type="OrthoDB" id="368621at2"/>
<dbReference type="RefSeq" id="WP_110291647.1">
    <property type="nucleotide sequence ID" value="NZ_NOKA02000058.1"/>
</dbReference>
<dbReference type="SUPFAM" id="SSF46689">
    <property type="entry name" value="Homeodomain-like"/>
    <property type="match status" value="1"/>
</dbReference>
<proteinExistence type="predicted"/>
<dbReference type="AlphaFoldDB" id="A0A318EP04"/>
<evidence type="ECO:0000313" key="7">
    <source>
        <dbReference type="EMBL" id="RDY29895.1"/>
    </source>
</evidence>
<dbReference type="InterPro" id="IPR020449">
    <property type="entry name" value="Tscrpt_reg_AraC-type_HTH"/>
</dbReference>
<dbReference type="Proteomes" id="UP000247523">
    <property type="component" value="Unassembled WGS sequence"/>
</dbReference>
<dbReference type="PROSITE" id="PS00041">
    <property type="entry name" value="HTH_ARAC_FAMILY_1"/>
    <property type="match status" value="1"/>
</dbReference>
<dbReference type="SMART" id="SM00342">
    <property type="entry name" value="HTH_ARAC"/>
    <property type="match status" value="1"/>
</dbReference>
<reference evidence="7 8" key="1">
    <citation type="journal article" date="2017" name="Genome Announc.">
        <title>Draft Genome Sequence of a Sporulating and Motile Strain of Lachnotalea glycerini Isolated from Water in Quebec City, Canada.</title>
        <authorList>
            <person name="Maheux A.F."/>
            <person name="Boudreau D.K."/>
            <person name="Berube E."/>
            <person name="Boissinot M."/>
            <person name="Raymond F."/>
            <person name="Brodeur S."/>
            <person name="Corbeil J."/>
            <person name="Isabel S."/>
            <person name="Omar R.F."/>
            <person name="Bergeron M.G."/>
        </authorList>
    </citation>
    <scope>NUCLEOTIDE SEQUENCE [LARGE SCALE GENOMIC DNA]</scope>
    <source>
        <strain evidence="7 8">CCRI-19302</strain>
    </source>
</reference>
<dbReference type="Pfam" id="PF12833">
    <property type="entry name" value="HTH_18"/>
    <property type="match status" value="1"/>
</dbReference>
<evidence type="ECO:0000313" key="8">
    <source>
        <dbReference type="Proteomes" id="UP000216411"/>
    </source>
</evidence>
<organism evidence="6 9">
    <name type="scientific">Lachnotalea glycerini</name>
    <dbReference type="NCBI Taxonomy" id="1763509"/>
    <lineage>
        <taxon>Bacteria</taxon>
        <taxon>Bacillati</taxon>
        <taxon>Bacillota</taxon>
        <taxon>Clostridia</taxon>
        <taxon>Lachnospirales</taxon>
        <taxon>Lachnospiraceae</taxon>
        <taxon>Lachnotalea</taxon>
    </lineage>
</organism>
<evidence type="ECO:0000259" key="5">
    <source>
        <dbReference type="PROSITE" id="PS01124"/>
    </source>
</evidence>
<dbReference type="Gene3D" id="1.10.10.60">
    <property type="entry name" value="Homeodomain-like"/>
    <property type="match status" value="2"/>
</dbReference>
<feature type="transmembrane region" description="Helical" evidence="4">
    <location>
        <begin position="288"/>
        <end position="307"/>
    </location>
</feature>
<dbReference type="Proteomes" id="UP000216411">
    <property type="component" value="Unassembled WGS sequence"/>
</dbReference>
<evidence type="ECO:0000256" key="3">
    <source>
        <dbReference type="ARBA" id="ARBA00023163"/>
    </source>
</evidence>
<dbReference type="PROSITE" id="PS01124">
    <property type="entry name" value="HTH_ARAC_FAMILY_2"/>
    <property type="match status" value="1"/>
</dbReference>
<dbReference type="EMBL" id="QICS01000011">
    <property type="protein sequence ID" value="PXV86807.1"/>
    <property type="molecule type" value="Genomic_DNA"/>
</dbReference>
<dbReference type="PANTHER" id="PTHR43280">
    <property type="entry name" value="ARAC-FAMILY TRANSCRIPTIONAL REGULATOR"/>
    <property type="match status" value="1"/>
</dbReference>